<dbReference type="RefSeq" id="WP_202953817.1">
    <property type="nucleotide sequence ID" value="NZ_JAPCID010000066.1"/>
</dbReference>
<evidence type="ECO:0000259" key="1">
    <source>
        <dbReference type="PROSITE" id="PS51733"/>
    </source>
</evidence>
<dbReference type="PROSITE" id="PS51733">
    <property type="entry name" value="BPL_LPL_CATALYTIC"/>
    <property type="match status" value="1"/>
</dbReference>
<dbReference type="Pfam" id="PF21948">
    <property type="entry name" value="LplA-B_cat"/>
    <property type="match status" value="1"/>
</dbReference>
<gene>
    <name evidence="2" type="ORF">OJ962_30325</name>
</gene>
<accession>A0ABT4RTA6</accession>
<comment type="caution">
    <text evidence="2">The sequence shown here is derived from an EMBL/GenBank/DDBJ whole genome shotgun (WGS) entry which is preliminary data.</text>
</comment>
<dbReference type="Gene3D" id="3.30.930.10">
    <property type="entry name" value="Bira Bifunctional Protein, Domain 2"/>
    <property type="match status" value="1"/>
</dbReference>
<evidence type="ECO:0000313" key="3">
    <source>
        <dbReference type="Proteomes" id="UP001147700"/>
    </source>
</evidence>
<protein>
    <recommendedName>
        <fullName evidence="1">BPL/LPL catalytic domain-containing protein</fullName>
    </recommendedName>
</protein>
<dbReference type="Proteomes" id="UP001147700">
    <property type="component" value="Unassembled WGS sequence"/>
</dbReference>
<dbReference type="InterPro" id="IPR004143">
    <property type="entry name" value="BPL_LPL_catalytic"/>
</dbReference>
<dbReference type="SUPFAM" id="SSF55681">
    <property type="entry name" value="Class II aaRS and biotin synthetases"/>
    <property type="match status" value="1"/>
</dbReference>
<dbReference type="InterPro" id="IPR045864">
    <property type="entry name" value="aa-tRNA-synth_II/BPL/LPL"/>
</dbReference>
<feature type="domain" description="BPL/LPL catalytic" evidence="1">
    <location>
        <begin position="29"/>
        <end position="225"/>
    </location>
</feature>
<dbReference type="PANTHER" id="PTHR43679:SF2">
    <property type="entry name" value="OCTANOYL-[GCVH]:PROTEIN N-OCTANOYLTRANSFERASE"/>
    <property type="match status" value="1"/>
</dbReference>
<sequence>MRLLRTGEAGSAALELAISHALLTRVSKGELPSTLRVYRPRAAVAFGKLDRLSPGYDAAVRAARTHGYEPVLRLPGGHAAAYNAQSIGIDVVWALADSATGTHDRFAREGERLAGALRTLGVDARVGEVPREYCPGDYSVNARGRVKLIGTAQRLVRGAALLGASVVVSGGPEIRAVLRDVLGALAFEWDEATAGALDEEVPDVTLDAVEAAIIASYGDLEPADLDSDTLTLAHRLKPEREM</sequence>
<keyword evidence="3" id="KW-1185">Reference proteome</keyword>
<dbReference type="InterPro" id="IPR050664">
    <property type="entry name" value="Octanoyltrans_LipM/LipL"/>
</dbReference>
<name>A0ABT4RTA6_9ACTN</name>
<reference evidence="2" key="1">
    <citation type="submission" date="2022-10" db="EMBL/GenBank/DDBJ databases">
        <title>The WGS of Solirubrobacter sp. CPCC 204708.</title>
        <authorList>
            <person name="Jiang Z."/>
        </authorList>
    </citation>
    <scope>NUCLEOTIDE SEQUENCE</scope>
    <source>
        <strain evidence="2">CPCC 204708</strain>
    </source>
</reference>
<dbReference type="EMBL" id="JAPCID010000066">
    <property type="protein sequence ID" value="MDA0141828.1"/>
    <property type="molecule type" value="Genomic_DNA"/>
</dbReference>
<evidence type="ECO:0000313" key="2">
    <source>
        <dbReference type="EMBL" id="MDA0141828.1"/>
    </source>
</evidence>
<organism evidence="2 3">
    <name type="scientific">Solirubrobacter deserti</name>
    <dbReference type="NCBI Taxonomy" id="2282478"/>
    <lineage>
        <taxon>Bacteria</taxon>
        <taxon>Bacillati</taxon>
        <taxon>Actinomycetota</taxon>
        <taxon>Thermoleophilia</taxon>
        <taxon>Solirubrobacterales</taxon>
        <taxon>Solirubrobacteraceae</taxon>
        <taxon>Solirubrobacter</taxon>
    </lineage>
</organism>
<dbReference type="PANTHER" id="PTHR43679">
    <property type="entry name" value="OCTANOYLTRANSFERASE LIPM-RELATED"/>
    <property type="match status" value="1"/>
</dbReference>
<proteinExistence type="predicted"/>